<sequence length="185" mass="20772">MTPTAHRTAPPAEPDTAPDTAPRWSGRPRTPEDTDAVLAMFTEPDFYYRTDRPDTRSEAEILRLLDDDTRLLLADGRPAGLYAVQAAGAEHGCHYQVELRLTGEAPLAWWVSAYRELVRALRWEREVVRIALPLHEFDDRGRRFARAAGLTEEGTLAQVTARGGGRHGRVFFARIFPPERKGAPQ</sequence>
<evidence type="ECO:0008006" key="4">
    <source>
        <dbReference type="Google" id="ProtNLM"/>
    </source>
</evidence>
<dbReference type="Gene3D" id="3.40.630.30">
    <property type="match status" value="1"/>
</dbReference>
<dbReference type="Proteomes" id="UP000199207">
    <property type="component" value="Unassembled WGS sequence"/>
</dbReference>
<feature type="compositionally biased region" description="Low complexity" evidence="1">
    <location>
        <begin position="8"/>
        <end position="22"/>
    </location>
</feature>
<evidence type="ECO:0000256" key="1">
    <source>
        <dbReference type="SAM" id="MobiDB-lite"/>
    </source>
</evidence>
<gene>
    <name evidence="2" type="ORF">SAMN05421773_10754</name>
</gene>
<dbReference type="EMBL" id="FOLM01000007">
    <property type="protein sequence ID" value="SFC88663.1"/>
    <property type="molecule type" value="Genomic_DNA"/>
</dbReference>
<reference evidence="2 3" key="1">
    <citation type="submission" date="2016-10" db="EMBL/GenBank/DDBJ databases">
        <authorList>
            <person name="de Groot N.N."/>
        </authorList>
    </citation>
    <scope>NUCLEOTIDE SEQUENCE [LARGE SCALE GENOMIC DNA]</scope>
    <source>
        <strain evidence="2 3">CGMCC 4.5739</strain>
    </source>
</reference>
<protein>
    <recommendedName>
        <fullName evidence="4">N-acetyltransferase domain-containing protein</fullName>
    </recommendedName>
</protein>
<organism evidence="2 3">
    <name type="scientific">Streptomyces aidingensis</name>
    <dbReference type="NCBI Taxonomy" id="910347"/>
    <lineage>
        <taxon>Bacteria</taxon>
        <taxon>Bacillati</taxon>
        <taxon>Actinomycetota</taxon>
        <taxon>Actinomycetes</taxon>
        <taxon>Kitasatosporales</taxon>
        <taxon>Streptomycetaceae</taxon>
        <taxon>Streptomyces</taxon>
    </lineage>
</organism>
<evidence type="ECO:0000313" key="2">
    <source>
        <dbReference type="EMBL" id="SFC88663.1"/>
    </source>
</evidence>
<dbReference type="STRING" id="910347.SAMN05421773_10754"/>
<dbReference type="OrthoDB" id="3617575at2"/>
<dbReference type="AlphaFoldDB" id="A0A1I1N1E3"/>
<dbReference type="InterPro" id="IPR016181">
    <property type="entry name" value="Acyl_CoA_acyltransferase"/>
</dbReference>
<feature type="region of interest" description="Disordered" evidence="1">
    <location>
        <begin position="1"/>
        <end position="34"/>
    </location>
</feature>
<proteinExistence type="predicted"/>
<name>A0A1I1N1E3_9ACTN</name>
<accession>A0A1I1N1E3</accession>
<keyword evidence="3" id="KW-1185">Reference proteome</keyword>
<dbReference type="RefSeq" id="WP_093839186.1">
    <property type="nucleotide sequence ID" value="NZ_FOLM01000007.1"/>
</dbReference>
<dbReference type="SUPFAM" id="SSF55729">
    <property type="entry name" value="Acyl-CoA N-acyltransferases (Nat)"/>
    <property type="match status" value="1"/>
</dbReference>
<evidence type="ECO:0000313" key="3">
    <source>
        <dbReference type="Proteomes" id="UP000199207"/>
    </source>
</evidence>